<protein>
    <submittedName>
        <fullName evidence="1">Uncharacterized protein</fullName>
    </submittedName>
</protein>
<name>A0A392U2B8_9FABA</name>
<dbReference type="Proteomes" id="UP000265520">
    <property type="component" value="Unassembled WGS sequence"/>
</dbReference>
<comment type="caution">
    <text evidence="1">The sequence shown here is derived from an EMBL/GenBank/DDBJ whole genome shotgun (WGS) entry which is preliminary data.</text>
</comment>
<dbReference type="EMBL" id="LXQA010697336">
    <property type="protein sequence ID" value="MCI66536.1"/>
    <property type="molecule type" value="Genomic_DNA"/>
</dbReference>
<feature type="non-terminal residue" evidence="1">
    <location>
        <position position="1"/>
    </location>
</feature>
<proteinExistence type="predicted"/>
<evidence type="ECO:0000313" key="2">
    <source>
        <dbReference type="Proteomes" id="UP000265520"/>
    </source>
</evidence>
<evidence type="ECO:0000313" key="1">
    <source>
        <dbReference type="EMBL" id="MCI66536.1"/>
    </source>
</evidence>
<organism evidence="1 2">
    <name type="scientific">Trifolium medium</name>
    <dbReference type="NCBI Taxonomy" id="97028"/>
    <lineage>
        <taxon>Eukaryota</taxon>
        <taxon>Viridiplantae</taxon>
        <taxon>Streptophyta</taxon>
        <taxon>Embryophyta</taxon>
        <taxon>Tracheophyta</taxon>
        <taxon>Spermatophyta</taxon>
        <taxon>Magnoliopsida</taxon>
        <taxon>eudicotyledons</taxon>
        <taxon>Gunneridae</taxon>
        <taxon>Pentapetalae</taxon>
        <taxon>rosids</taxon>
        <taxon>fabids</taxon>
        <taxon>Fabales</taxon>
        <taxon>Fabaceae</taxon>
        <taxon>Papilionoideae</taxon>
        <taxon>50 kb inversion clade</taxon>
        <taxon>NPAAA clade</taxon>
        <taxon>Hologalegina</taxon>
        <taxon>IRL clade</taxon>
        <taxon>Trifolieae</taxon>
        <taxon>Trifolium</taxon>
    </lineage>
</organism>
<sequence length="67" mass="7193">AGFLSTARRAGVAGALRALAENGVEMLCQLRVARESMARRAGQQEGSIRNLCHLRVAQIHTARHAPS</sequence>
<accession>A0A392U2B8</accession>
<dbReference type="AlphaFoldDB" id="A0A392U2B8"/>
<keyword evidence="2" id="KW-1185">Reference proteome</keyword>
<reference evidence="1 2" key="1">
    <citation type="journal article" date="2018" name="Front. Plant Sci.">
        <title>Red Clover (Trifolium pratense) and Zigzag Clover (T. medium) - A Picture of Genomic Similarities and Differences.</title>
        <authorList>
            <person name="Dluhosova J."/>
            <person name="Istvanek J."/>
            <person name="Nedelnik J."/>
            <person name="Repkova J."/>
        </authorList>
    </citation>
    <scope>NUCLEOTIDE SEQUENCE [LARGE SCALE GENOMIC DNA]</scope>
    <source>
        <strain evidence="2">cv. 10/8</strain>
        <tissue evidence="1">Leaf</tissue>
    </source>
</reference>